<name>A0A4R9BA69_9MICO</name>
<dbReference type="OrthoDB" id="9204719at2"/>
<dbReference type="InterPro" id="IPR045886">
    <property type="entry name" value="ThiF/MoeB/HesA"/>
</dbReference>
<sequence length="453" mass="48493">MPRHSVAMTTHIADALRTHLIRDDGDEDLCFATYSISSGATRISYLLTSILLPEPGEREVHGNASFTGDYVLRAANIAASRNEGIALLHSHPDGRGWQGLSRWDRDAESSYADLVLGLTGNPLIGLTLAGIDTSWSARTWLGAKEPTWTESVRTVGRSLRISWNNSARPSAAATAYQDRTVSAWGAAAQDDIARLRVLVVGVGSVGLDVATRLAATGLTHVGAMDMDYVEDVNLDRMIGATRADAAARTPKAAVATRLMNSASTALKADFAAYVSSVTTEEGIAIARDYDVVFSCVDRAWPRAMLNQIAYSDLIPVIDGGIGIDVFDDGTMRGATWRVQTATPGLPCLQCNRQLDMGEVQKERLGLADDPEYIKRAGGGPRQRQNAAILAGSVSAGQLAQFVSLVVGPGGEGAPLPQRYLLGPHVQEALRYDTGTYCRFEARVGEGDHRLGLL</sequence>
<dbReference type="InterPro" id="IPR000594">
    <property type="entry name" value="ThiF_NAD_FAD-bd"/>
</dbReference>
<dbReference type="Proteomes" id="UP000298313">
    <property type="component" value="Unassembled WGS sequence"/>
</dbReference>
<reference evidence="2 3" key="1">
    <citation type="submission" date="2019-03" db="EMBL/GenBank/DDBJ databases">
        <title>Genomics of glacier-inhabiting Cryobacterium strains.</title>
        <authorList>
            <person name="Liu Q."/>
            <person name="Xin Y.-H."/>
        </authorList>
    </citation>
    <scope>NUCLEOTIDE SEQUENCE [LARGE SCALE GENOMIC DNA]</scope>
    <source>
        <strain evidence="2 3">Hh4</strain>
    </source>
</reference>
<gene>
    <name evidence="2" type="ORF">E3T48_05635</name>
</gene>
<dbReference type="GO" id="GO:0005737">
    <property type="term" value="C:cytoplasm"/>
    <property type="evidence" value="ECO:0007669"/>
    <property type="project" value="TreeGrafter"/>
</dbReference>
<dbReference type="InterPro" id="IPR035985">
    <property type="entry name" value="Ubiquitin-activating_enz"/>
</dbReference>
<dbReference type="EMBL" id="SOHH01000053">
    <property type="protein sequence ID" value="TFD79408.1"/>
    <property type="molecule type" value="Genomic_DNA"/>
</dbReference>
<comment type="caution">
    <text evidence="2">The sequence shown here is derived from an EMBL/GenBank/DDBJ whole genome shotgun (WGS) entry which is preliminary data.</text>
</comment>
<dbReference type="PANTHER" id="PTHR10953">
    <property type="entry name" value="UBIQUITIN-ACTIVATING ENZYME E1"/>
    <property type="match status" value="1"/>
</dbReference>
<evidence type="ECO:0000313" key="2">
    <source>
        <dbReference type="EMBL" id="TFD79408.1"/>
    </source>
</evidence>
<dbReference type="AlphaFoldDB" id="A0A4R9BA69"/>
<feature type="domain" description="THIF-type NAD/FAD binding fold" evidence="1">
    <location>
        <begin position="181"/>
        <end position="359"/>
    </location>
</feature>
<dbReference type="Pfam" id="PF00899">
    <property type="entry name" value="ThiF"/>
    <property type="match status" value="1"/>
</dbReference>
<organism evidence="2 3">
    <name type="scientific">Cryobacterium fucosi</name>
    <dbReference type="NCBI Taxonomy" id="1259157"/>
    <lineage>
        <taxon>Bacteria</taxon>
        <taxon>Bacillati</taxon>
        <taxon>Actinomycetota</taxon>
        <taxon>Actinomycetes</taxon>
        <taxon>Micrococcales</taxon>
        <taxon>Microbacteriaceae</taxon>
        <taxon>Cryobacterium</taxon>
    </lineage>
</organism>
<dbReference type="GO" id="GO:0004792">
    <property type="term" value="F:thiosulfate-cyanide sulfurtransferase activity"/>
    <property type="evidence" value="ECO:0007669"/>
    <property type="project" value="TreeGrafter"/>
</dbReference>
<dbReference type="SUPFAM" id="SSF69572">
    <property type="entry name" value="Activating enzymes of the ubiquitin-like proteins"/>
    <property type="match status" value="1"/>
</dbReference>
<evidence type="ECO:0000259" key="1">
    <source>
        <dbReference type="Pfam" id="PF00899"/>
    </source>
</evidence>
<proteinExistence type="predicted"/>
<protein>
    <recommendedName>
        <fullName evidence="1">THIF-type NAD/FAD binding fold domain-containing protein</fullName>
    </recommendedName>
</protein>
<dbReference type="GO" id="GO:0016779">
    <property type="term" value="F:nucleotidyltransferase activity"/>
    <property type="evidence" value="ECO:0007669"/>
    <property type="project" value="TreeGrafter"/>
</dbReference>
<evidence type="ECO:0000313" key="3">
    <source>
        <dbReference type="Proteomes" id="UP000298313"/>
    </source>
</evidence>
<keyword evidence="3" id="KW-1185">Reference proteome</keyword>
<dbReference type="Gene3D" id="3.40.50.720">
    <property type="entry name" value="NAD(P)-binding Rossmann-like Domain"/>
    <property type="match status" value="1"/>
</dbReference>
<dbReference type="PANTHER" id="PTHR10953:SF247">
    <property type="entry name" value="SLL6053 PROTEIN"/>
    <property type="match status" value="1"/>
</dbReference>
<dbReference type="GO" id="GO:0008641">
    <property type="term" value="F:ubiquitin-like modifier activating enzyme activity"/>
    <property type="evidence" value="ECO:0007669"/>
    <property type="project" value="InterPro"/>
</dbReference>
<accession>A0A4R9BA69</accession>